<evidence type="ECO:0000256" key="1">
    <source>
        <dbReference type="SAM" id="Phobius"/>
    </source>
</evidence>
<dbReference type="EMBL" id="GGEC01063128">
    <property type="protein sequence ID" value="MBX43612.1"/>
    <property type="molecule type" value="Transcribed_RNA"/>
</dbReference>
<feature type="transmembrane region" description="Helical" evidence="1">
    <location>
        <begin position="43"/>
        <end position="69"/>
    </location>
</feature>
<keyword evidence="1" id="KW-1133">Transmembrane helix</keyword>
<dbReference type="PANTHER" id="PTHR48040:SF20">
    <property type="entry name" value="PLEIOTROPIC DRUG RESISTANCE PROTEIN 1"/>
    <property type="match status" value="1"/>
</dbReference>
<protein>
    <submittedName>
        <fullName evidence="2">Uncharacterized protein</fullName>
    </submittedName>
</protein>
<dbReference type="PANTHER" id="PTHR48040">
    <property type="entry name" value="PLEIOTROPIC DRUG RESISTANCE PROTEIN 1-LIKE ISOFORM X1"/>
    <property type="match status" value="1"/>
</dbReference>
<keyword evidence="1" id="KW-0812">Transmembrane</keyword>
<name>A0A2P2NM87_RHIMU</name>
<accession>A0A2P2NM87</accession>
<sequence>MNPVAWTLYGLITSQFGDVQVRLDTGETVEEFLRSYFGYRHEFLGVVAAIIVALPALFAFIFTMAIRFFHYEKR</sequence>
<proteinExistence type="predicted"/>
<dbReference type="AlphaFoldDB" id="A0A2P2NM87"/>
<keyword evidence="1" id="KW-0472">Membrane</keyword>
<reference evidence="2" key="1">
    <citation type="submission" date="2018-02" db="EMBL/GenBank/DDBJ databases">
        <title>Rhizophora mucronata_Transcriptome.</title>
        <authorList>
            <person name="Meera S.P."/>
            <person name="Sreeshan A."/>
            <person name="Augustine A."/>
        </authorList>
    </citation>
    <scope>NUCLEOTIDE SEQUENCE</scope>
    <source>
        <tissue evidence="2">Leaf</tissue>
    </source>
</reference>
<organism evidence="2">
    <name type="scientific">Rhizophora mucronata</name>
    <name type="common">Asiatic mangrove</name>
    <dbReference type="NCBI Taxonomy" id="61149"/>
    <lineage>
        <taxon>Eukaryota</taxon>
        <taxon>Viridiplantae</taxon>
        <taxon>Streptophyta</taxon>
        <taxon>Embryophyta</taxon>
        <taxon>Tracheophyta</taxon>
        <taxon>Spermatophyta</taxon>
        <taxon>Magnoliopsida</taxon>
        <taxon>eudicotyledons</taxon>
        <taxon>Gunneridae</taxon>
        <taxon>Pentapetalae</taxon>
        <taxon>rosids</taxon>
        <taxon>fabids</taxon>
        <taxon>Malpighiales</taxon>
        <taxon>Rhizophoraceae</taxon>
        <taxon>Rhizophora</taxon>
    </lineage>
</organism>
<evidence type="ECO:0000313" key="2">
    <source>
        <dbReference type="EMBL" id="MBX43612.1"/>
    </source>
</evidence>